<evidence type="ECO:0000256" key="3">
    <source>
        <dbReference type="ARBA" id="ARBA00023128"/>
    </source>
</evidence>
<dbReference type="InterPro" id="IPR000640">
    <property type="entry name" value="EFG_V-like"/>
</dbReference>
<dbReference type="InterPro" id="IPR035647">
    <property type="entry name" value="EFG_III/V"/>
</dbReference>
<name>A0ABP0F7F2_CLALP</name>
<feature type="binding site" evidence="6">
    <location>
        <begin position="56"/>
        <end position="63"/>
    </location>
    <ligand>
        <name>GTP</name>
        <dbReference type="ChEBI" id="CHEBI:37565"/>
    </ligand>
</feature>
<dbReference type="HAMAP" id="MF_00071">
    <property type="entry name" value="LepA"/>
    <property type="match status" value="1"/>
</dbReference>
<comment type="function">
    <text evidence="6">Promotes mitochondrial protein synthesis. May act as a fidelity factor of the translation reaction, by catalyzing a one-codon backward translocation of tRNAs on improperly translocated ribosomes. Binds to mitochondrial ribosomes in a GTP-dependent manner.</text>
</comment>
<dbReference type="PANTHER" id="PTHR43512:SF7">
    <property type="entry name" value="TRANSLATION FACTOR GUF1, MITOCHONDRIAL"/>
    <property type="match status" value="1"/>
</dbReference>
<feature type="binding site" evidence="6">
    <location>
        <begin position="175"/>
        <end position="178"/>
    </location>
    <ligand>
        <name>GTP</name>
        <dbReference type="ChEBI" id="CHEBI:37565"/>
    </ligand>
</feature>
<comment type="catalytic activity">
    <reaction evidence="6">
        <text>GTP + H2O = GDP + phosphate + H(+)</text>
        <dbReference type="Rhea" id="RHEA:19669"/>
        <dbReference type="ChEBI" id="CHEBI:15377"/>
        <dbReference type="ChEBI" id="CHEBI:15378"/>
        <dbReference type="ChEBI" id="CHEBI:37565"/>
        <dbReference type="ChEBI" id="CHEBI:43474"/>
        <dbReference type="ChEBI" id="CHEBI:58189"/>
        <dbReference type="EC" id="3.6.5.n1"/>
    </reaction>
</comment>
<keyword evidence="3 6" id="KW-0496">Mitochondrion</keyword>
<dbReference type="SUPFAM" id="SSF50447">
    <property type="entry name" value="Translation proteins"/>
    <property type="match status" value="1"/>
</dbReference>
<keyword evidence="4 6" id="KW-0472">Membrane</keyword>
<accession>A0ABP0F7F2</accession>
<dbReference type="InterPro" id="IPR006297">
    <property type="entry name" value="EF-4"/>
</dbReference>
<dbReference type="Pfam" id="PF00679">
    <property type="entry name" value="EFG_C"/>
    <property type="match status" value="1"/>
</dbReference>
<protein>
    <recommendedName>
        <fullName evidence="6">Translation factor GUF1 homolog, mitochondrial</fullName>
        <ecNumber evidence="6">3.6.5.n1</ecNumber>
    </recommendedName>
    <alternativeName>
        <fullName evidence="6">Elongation factor 4 homolog</fullName>
        <shortName evidence="6">EF-4</shortName>
    </alternativeName>
    <alternativeName>
        <fullName evidence="6">GTPase GUF1 homolog</fullName>
    </alternativeName>
    <alternativeName>
        <fullName evidence="6">Ribosomal back-translocase</fullName>
    </alternativeName>
</protein>
<evidence type="ECO:0000256" key="1">
    <source>
        <dbReference type="ARBA" id="ARBA00005454"/>
    </source>
</evidence>
<dbReference type="PROSITE" id="PS00301">
    <property type="entry name" value="G_TR_1"/>
    <property type="match status" value="1"/>
</dbReference>
<keyword evidence="6" id="KW-0547">Nucleotide-binding</keyword>
<dbReference type="PROSITE" id="PS51722">
    <property type="entry name" value="G_TR_2"/>
    <property type="match status" value="1"/>
</dbReference>
<dbReference type="SUPFAM" id="SSF52540">
    <property type="entry name" value="P-loop containing nucleoside triphosphate hydrolases"/>
    <property type="match status" value="1"/>
</dbReference>
<evidence type="ECO:0000313" key="9">
    <source>
        <dbReference type="Proteomes" id="UP001642483"/>
    </source>
</evidence>
<gene>
    <name evidence="8" type="ORF">CVLEPA_LOCUS5197</name>
</gene>
<dbReference type="SUPFAM" id="SSF54980">
    <property type="entry name" value="EF-G C-terminal domain-like"/>
    <property type="match status" value="2"/>
</dbReference>
<dbReference type="InterPro" id="IPR031157">
    <property type="entry name" value="G_TR_CS"/>
</dbReference>
<sequence length="568" mass="63234">MRGVTVCAACKRLLKTNISIARRHCRLLSTTSNAKKDPIDLTEFPPEQVRNFGIIAHVDHGKSTLADRLLEVTGAISASDKNKQVLDSLQVERERGITVKAQTASIIYRHNNEDYLLNLIDTPGHVDFSYEVSRSLSACQGVLLIVDASQGIQAQTLANFYLTMEHELEVIPVINKIDLKTANVEKVSQEMHKVMGINPDDIIPVSAKKGTNVTSVLQAVVERLPSPNHIDKASYDSSGLLKALLFDSTFEKYRGVIANVLVMEGQLRKGDHITSAWLESKDNKAKKSYEVKDVGVLRPESENTGVLYAGQVGYIVCGMRSTSEAQIGDTLYHPKHPVEPVPGFVKPKPVVFGCMFPIDQTDYRELEAALNRLSLNDRSVLIETARSQALGAGFRIGFLGLLHMDVFRQRLEQEFNASTVMTCPTVPYKAMLKPSKKKSIKEPTEIIVKTPSELPDKVDVLYYSQPMIIATIITPLQFDADVVNLCLERGGTTISNTNISDTRVLLQFRMPMSEVIIDFYDRLKSLTSGYASFDYEEDKYEVVNLVRVDFRLNGDVVSELSNGEWSDS</sequence>
<evidence type="ECO:0000256" key="2">
    <source>
        <dbReference type="ARBA" id="ARBA00022792"/>
    </source>
</evidence>
<dbReference type="CDD" id="cd01890">
    <property type="entry name" value="LepA"/>
    <property type="match status" value="1"/>
</dbReference>
<dbReference type="Gene3D" id="3.30.70.870">
    <property type="entry name" value="Elongation Factor G (Translational Gtpase), domain 3"/>
    <property type="match status" value="1"/>
</dbReference>
<keyword evidence="6" id="KW-0378">Hydrolase</keyword>
<dbReference type="InterPro" id="IPR027417">
    <property type="entry name" value="P-loop_NTPase"/>
</dbReference>
<reference evidence="8 9" key="1">
    <citation type="submission" date="2024-02" db="EMBL/GenBank/DDBJ databases">
        <authorList>
            <person name="Daric V."/>
            <person name="Darras S."/>
        </authorList>
    </citation>
    <scope>NUCLEOTIDE SEQUENCE [LARGE SCALE GENOMIC DNA]</scope>
</reference>
<dbReference type="Gene3D" id="3.40.50.300">
    <property type="entry name" value="P-loop containing nucleotide triphosphate hydrolases"/>
    <property type="match status" value="1"/>
</dbReference>
<dbReference type="Pfam" id="PF00009">
    <property type="entry name" value="GTP_EFTU"/>
    <property type="match status" value="1"/>
</dbReference>
<dbReference type="CDD" id="cd03699">
    <property type="entry name" value="EF4_II"/>
    <property type="match status" value="1"/>
</dbReference>
<dbReference type="EC" id="3.6.5.n1" evidence="6"/>
<comment type="similarity">
    <text evidence="1">Belongs to the TRAFAC class translation factor GTPase superfamily. Classic translation factor GTPase family. LepA subfamily.</text>
</comment>
<proteinExistence type="inferred from homology"/>
<dbReference type="NCBIfam" id="TIGR01393">
    <property type="entry name" value="lepA"/>
    <property type="match status" value="1"/>
</dbReference>
<dbReference type="PRINTS" id="PR00315">
    <property type="entry name" value="ELONGATNFCT"/>
</dbReference>
<dbReference type="InterPro" id="IPR035654">
    <property type="entry name" value="LepA_IV"/>
</dbReference>
<keyword evidence="6" id="KW-0342">GTP-binding</keyword>
<feature type="binding site" evidence="6">
    <location>
        <begin position="121"/>
        <end position="125"/>
    </location>
    <ligand>
        <name>GTP</name>
        <dbReference type="ChEBI" id="CHEBI:37565"/>
    </ligand>
</feature>
<comment type="subcellular location">
    <subcellularLocation>
        <location evidence="6">Mitochondrion inner membrane</location>
        <topology evidence="6">Peripheral membrane protein</topology>
        <orientation evidence="6">Matrix side</orientation>
    </subcellularLocation>
</comment>
<evidence type="ECO:0000256" key="6">
    <source>
        <dbReference type="HAMAP-Rule" id="MF_03137"/>
    </source>
</evidence>
<keyword evidence="9" id="KW-1185">Reference proteome</keyword>
<keyword evidence="2 6" id="KW-0999">Mitochondrion inner membrane</keyword>
<dbReference type="EMBL" id="CAWYQH010000024">
    <property type="protein sequence ID" value="CAK8675644.1"/>
    <property type="molecule type" value="Genomic_DNA"/>
</dbReference>
<evidence type="ECO:0000313" key="8">
    <source>
        <dbReference type="EMBL" id="CAK8675644.1"/>
    </source>
</evidence>
<dbReference type="CDD" id="cd03709">
    <property type="entry name" value="lepA_C"/>
    <property type="match status" value="1"/>
</dbReference>
<evidence type="ECO:0000256" key="4">
    <source>
        <dbReference type="ARBA" id="ARBA00023136"/>
    </source>
</evidence>
<organism evidence="8 9">
    <name type="scientific">Clavelina lepadiformis</name>
    <name type="common">Light-bulb sea squirt</name>
    <name type="synonym">Ascidia lepadiformis</name>
    <dbReference type="NCBI Taxonomy" id="159417"/>
    <lineage>
        <taxon>Eukaryota</taxon>
        <taxon>Metazoa</taxon>
        <taxon>Chordata</taxon>
        <taxon>Tunicata</taxon>
        <taxon>Ascidiacea</taxon>
        <taxon>Aplousobranchia</taxon>
        <taxon>Clavelinidae</taxon>
        <taxon>Clavelina</taxon>
    </lineage>
</organism>
<evidence type="ECO:0000256" key="5">
    <source>
        <dbReference type="ARBA" id="ARBA00049117"/>
    </source>
</evidence>
<dbReference type="Proteomes" id="UP001642483">
    <property type="component" value="Unassembled WGS sequence"/>
</dbReference>
<dbReference type="InterPro" id="IPR009000">
    <property type="entry name" value="Transl_B-barrel_sf"/>
</dbReference>
<comment type="catalytic activity">
    <reaction evidence="5">
        <text>GTP + H2O = GDP + phosphate + H(+)</text>
        <dbReference type="Rhea" id="RHEA:19669"/>
        <dbReference type="ChEBI" id="CHEBI:15377"/>
        <dbReference type="ChEBI" id="CHEBI:15378"/>
        <dbReference type="ChEBI" id="CHEBI:37565"/>
        <dbReference type="ChEBI" id="CHEBI:43474"/>
        <dbReference type="ChEBI" id="CHEBI:58189"/>
    </reaction>
    <physiologicalReaction direction="left-to-right" evidence="5">
        <dbReference type="Rhea" id="RHEA:19670"/>
    </physiologicalReaction>
</comment>
<feature type="domain" description="Tr-type G" evidence="7">
    <location>
        <begin position="47"/>
        <end position="228"/>
    </location>
</feature>
<dbReference type="PANTHER" id="PTHR43512">
    <property type="entry name" value="TRANSLATION FACTOR GUF1-RELATED"/>
    <property type="match status" value="1"/>
</dbReference>
<keyword evidence="6" id="KW-0648">Protein biosynthesis</keyword>
<dbReference type="NCBIfam" id="TIGR00231">
    <property type="entry name" value="small_GTP"/>
    <property type="match status" value="1"/>
</dbReference>
<dbReference type="InterPro" id="IPR004161">
    <property type="entry name" value="EFTu-like_2"/>
</dbReference>
<dbReference type="Gene3D" id="2.40.30.10">
    <property type="entry name" value="Translation factors"/>
    <property type="match status" value="1"/>
</dbReference>
<dbReference type="InterPro" id="IPR000795">
    <property type="entry name" value="T_Tr_GTP-bd_dom"/>
</dbReference>
<dbReference type="Gene3D" id="3.30.70.240">
    <property type="match status" value="1"/>
</dbReference>
<comment type="caution">
    <text evidence="8">The sequence shown here is derived from an EMBL/GenBank/DDBJ whole genome shotgun (WGS) entry which is preliminary data.</text>
</comment>
<comment type="similarity">
    <text evidence="6">Belongs to the GTP-binding elongation factor family. LepA subfamily.</text>
</comment>
<dbReference type="Pfam" id="PF03144">
    <property type="entry name" value="GTP_EFTU_D2"/>
    <property type="match status" value="1"/>
</dbReference>
<evidence type="ECO:0000259" key="7">
    <source>
        <dbReference type="PROSITE" id="PS51722"/>
    </source>
</evidence>
<dbReference type="InterPro" id="IPR005225">
    <property type="entry name" value="Small_GTP-bd"/>
</dbReference>